<protein>
    <submittedName>
        <fullName evidence="3">DUF4880 domain-containing protein</fullName>
    </submittedName>
</protein>
<feature type="domain" description="FecR protein" evidence="1">
    <location>
        <begin position="95"/>
        <end position="190"/>
    </location>
</feature>
<evidence type="ECO:0000259" key="2">
    <source>
        <dbReference type="Pfam" id="PF16220"/>
    </source>
</evidence>
<dbReference type="PANTHER" id="PTHR30273">
    <property type="entry name" value="PERIPLASMIC SIGNAL SENSOR AND SIGMA FACTOR ACTIVATOR FECR-RELATED"/>
    <property type="match status" value="1"/>
</dbReference>
<name>A0ABX0LMR1_9BURK</name>
<dbReference type="Pfam" id="PF04773">
    <property type="entry name" value="FecR"/>
    <property type="match status" value="1"/>
</dbReference>
<keyword evidence="4" id="KW-1185">Reference proteome</keyword>
<organism evidence="3 4">
    <name type="scientific">Massilia rubra</name>
    <dbReference type="NCBI Taxonomy" id="2607910"/>
    <lineage>
        <taxon>Bacteria</taxon>
        <taxon>Pseudomonadati</taxon>
        <taxon>Pseudomonadota</taxon>
        <taxon>Betaproteobacteria</taxon>
        <taxon>Burkholderiales</taxon>
        <taxon>Oxalobacteraceae</taxon>
        <taxon>Telluria group</taxon>
        <taxon>Massilia</taxon>
    </lineage>
</organism>
<dbReference type="Pfam" id="PF16220">
    <property type="entry name" value="DUF4880"/>
    <property type="match status" value="1"/>
</dbReference>
<dbReference type="PIRSF" id="PIRSF018266">
    <property type="entry name" value="FecR"/>
    <property type="match status" value="1"/>
</dbReference>
<accession>A0ABX0LMR1</accession>
<evidence type="ECO:0000313" key="4">
    <source>
        <dbReference type="Proteomes" id="UP000785613"/>
    </source>
</evidence>
<gene>
    <name evidence="3" type="ORF">F0185_10880</name>
</gene>
<evidence type="ECO:0000259" key="1">
    <source>
        <dbReference type="Pfam" id="PF04773"/>
    </source>
</evidence>
<dbReference type="Proteomes" id="UP000785613">
    <property type="component" value="Unassembled WGS sequence"/>
</dbReference>
<proteinExistence type="predicted"/>
<comment type="caution">
    <text evidence="3">The sequence shown here is derived from an EMBL/GenBank/DDBJ whole genome shotgun (WGS) entry which is preliminary data.</text>
</comment>
<feature type="domain" description="FecR N-terminal" evidence="2">
    <location>
        <begin position="1"/>
        <end position="36"/>
    </location>
</feature>
<dbReference type="InterPro" id="IPR012373">
    <property type="entry name" value="Ferrdict_sens_TM"/>
</dbReference>
<reference evidence="3 4" key="1">
    <citation type="submission" date="2019-09" db="EMBL/GenBank/DDBJ databases">
        <title>Taxonomy of Antarctic Massilia spp.: description of Massilia rubra sp. nov., Massilia aquatica sp. nov., Massilia mucilaginosa sp. nov., Massilia frigida sp. nov. isolated from streams, lakes and regoliths.</title>
        <authorList>
            <person name="Holochova P."/>
            <person name="Sedlacek I."/>
            <person name="Kralova S."/>
            <person name="Maslanova I."/>
            <person name="Busse H.-J."/>
            <person name="Stankova E."/>
            <person name="Vrbovska V."/>
            <person name="Kovarovic V."/>
            <person name="Bartak M."/>
            <person name="Svec P."/>
            <person name="Pantucek R."/>
        </authorList>
    </citation>
    <scope>NUCLEOTIDE SEQUENCE [LARGE SCALE GENOMIC DNA]</scope>
    <source>
        <strain evidence="3 4">CCM 8692</strain>
    </source>
</reference>
<dbReference type="InterPro" id="IPR006860">
    <property type="entry name" value="FecR"/>
</dbReference>
<evidence type="ECO:0000313" key="3">
    <source>
        <dbReference type="EMBL" id="NHZ34090.1"/>
    </source>
</evidence>
<dbReference type="InterPro" id="IPR032623">
    <property type="entry name" value="FecR_N"/>
</dbReference>
<dbReference type="EMBL" id="VUYU01000006">
    <property type="protein sequence ID" value="NHZ34090.1"/>
    <property type="molecule type" value="Genomic_DNA"/>
</dbReference>
<dbReference type="PANTHER" id="PTHR30273:SF2">
    <property type="entry name" value="PROTEIN FECR"/>
    <property type="match status" value="1"/>
</dbReference>
<sequence length="304" mass="32865">MARLWSDQASAADQAACGAWRAAHPDHERAWRRLQAVEDKLVSVPREIAQHALREPAASAWVTRRRALQLLGLGVSAGAAWSLRGPETWDRIASDHSTATGATRALILPDGSHVVLASATAIDLRFGGAERLVIVRAGEILVTTAPDPMAAQRPFRVRTRDGVVQALGTRFLVRQHADLTRVGVLDGAVELRAHNHLHAAVRIDAGQGAAFSQDRIEPSGPVQASAAAWSDGLLVAEDMRVADFVAELARYRAGVLRCDPAIAAMRVTGVFSLRDTDRALRNLALALPVAVAYRSRYWVTVRAR</sequence>
<dbReference type="Gene3D" id="2.60.120.1440">
    <property type="match status" value="1"/>
</dbReference>